<comment type="similarity">
    <text evidence="7">Belongs to the TonB-dependent receptor family.</text>
</comment>
<dbReference type="InterPro" id="IPR008969">
    <property type="entry name" value="CarboxyPept-like_regulatory"/>
</dbReference>
<dbReference type="GO" id="GO:0009279">
    <property type="term" value="C:cell outer membrane"/>
    <property type="evidence" value="ECO:0007669"/>
    <property type="project" value="UniProtKB-SubCell"/>
</dbReference>
<dbReference type="PROSITE" id="PS52016">
    <property type="entry name" value="TONB_DEPENDENT_REC_3"/>
    <property type="match status" value="1"/>
</dbReference>
<dbReference type="InterPro" id="IPR023996">
    <property type="entry name" value="TonB-dep_OMP_SusC/RagA"/>
</dbReference>
<evidence type="ECO:0000256" key="1">
    <source>
        <dbReference type="ARBA" id="ARBA00004571"/>
    </source>
</evidence>
<keyword evidence="2 7" id="KW-0813">Transport</keyword>
<dbReference type="Gene3D" id="2.170.130.10">
    <property type="entry name" value="TonB-dependent receptor, plug domain"/>
    <property type="match status" value="1"/>
</dbReference>
<proteinExistence type="inferred from homology"/>
<evidence type="ECO:0000259" key="8">
    <source>
        <dbReference type="SMART" id="SM00965"/>
    </source>
</evidence>
<keyword evidence="4 7" id="KW-0812">Transmembrane</keyword>
<protein>
    <submittedName>
        <fullName evidence="9">SusC/RagA family TonB-linked outer membrane protein</fullName>
    </submittedName>
</protein>
<dbReference type="SUPFAM" id="SSF49464">
    <property type="entry name" value="Carboxypeptidase regulatory domain-like"/>
    <property type="match status" value="1"/>
</dbReference>
<dbReference type="AlphaFoldDB" id="A0AAJ6BHV9"/>
<evidence type="ECO:0000256" key="2">
    <source>
        <dbReference type="ARBA" id="ARBA00022448"/>
    </source>
</evidence>
<dbReference type="NCBIfam" id="TIGR04057">
    <property type="entry name" value="SusC_RagA_signa"/>
    <property type="match status" value="1"/>
</dbReference>
<keyword evidence="5 7" id="KW-0472">Membrane</keyword>
<dbReference type="InterPro" id="IPR036942">
    <property type="entry name" value="Beta-barrel_TonB_sf"/>
</dbReference>
<sequence>MHSLRSGLSPAVLQQPDGAVTREKSTTAAIPARRLLATLFTLLLMTGTLIGNARVYTQTINLSKKNASLQEVFREIEKQSGYQFFYNERLLNDAKKVNITVKDATLVQALDACFMRQPFTYAIVDKTIVVKKKEESTPSGPLLSFAVESQEAFLDLIGTVVDATGKPLAGASVKVRGTNKGTYTNDKGEFTLANVSAGALLEISFLGHKTREYRVTENSRVIKITLEESATNLEDVVVTGFQTIDRKKFSGASVKLKADDVRMDGQIDVSRMLEGRAAGVSVQNVSGTFGSAPKIRIRGATSITGENKPLWVVDGVVLEEIVNISNDQLSSGDPTTLLGSAVAGLNANDIETFDILKDAAATALYGARAMNGVVVITTKKGKVGKPVISYTGNYSTQLKPSYRDFNIMDSYQQMSVYSDMYQRGFLNYSAVANRADAGVFGKMTELIDSYDSTKGAFGLPNTPEAREAFLMRYATANTDWFDLLFRNQLMQEHSLSLSNGNEKSQSYLSLSYYGDDGWTIADKVKRYTFNFRNTYNVSDKLTLGFQTLSSFRQQRAPGALSRQSNPVFGTFDRDFDINPFSYALNTSRTLTAYDENGNPEYFRRNFAPFNIINELENNYIDLNMIDIKLQGNIGYKFNKNFRYEFVGSVRYAKSNQESNITEHSNMANAYRAAGTSTIRANNRFLYKDPDNPAAQPVVVLPYGGFYNRDENYLKNYDIRNTLYYNQTFGGIHSFTGVVGQQIRYTDRQNTNHTGYGYQYDQGGVPFVDYRILKQSIEQNFQYYGMQNTYDRFAAFYATAGYSFDERFNIGVNGRYDGSNRLGKTSTARWLPTWSVDASWNIDQEGFSKNLDFISYLKLRASYGLTASLGTATNAAIVLRSGITRRPYLDEKENSLTLEELENANLTWEKLHTLNIGLDGGLFNNRLTFALDVFFRNSFDLINSIKTSGIGGQSEKSANFADMRSNGFEIMIGGTPYRSKNFEWRTNYTMGYIVTKITRAVNTPNIFNLVPAEGGYLNGYPARGLWSVNFKGLGANDGIPTFLNEDSVVDKGVYLQSDMVKYLKYEGPVDPTLTGGLNNTFRWKDLSLNVFVTYQMGSKIRLAPVFGAQYTDLDAMPNEFADRYAQPGDARYTVVPVVNDRLYDTKNSSVYPFNVYNFSSARVADGDFIRLKSVSLSYNLPAGFRQALRMSNASVMVSAYNLWLLYSDSKLEGADPEFFNTGGVAQPIQKQFTMTLRLSF</sequence>
<dbReference type="Gene3D" id="2.60.40.1120">
    <property type="entry name" value="Carboxypeptidase-like, regulatory domain"/>
    <property type="match status" value="1"/>
</dbReference>
<evidence type="ECO:0000256" key="5">
    <source>
        <dbReference type="ARBA" id="ARBA00023136"/>
    </source>
</evidence>
<evidence type="ECO:0000313" key="10">
    <source>
        <dbReference type="Proteomes" id="UP001220610"/>
    </source>
</evidence>
<dbReference type="Pfam" id="PF07715">
    <property type="entry name" value="Plug"/>
    <property type="match status" value="1"/>
</dbReference>
<comment type="subcellular location">
    <subcellularLocation>
        <location evidence="1 7">Cell outer membrane</location>
        <topology evidence="1 7">Multi-pass membrane protein</topology>
    </subcellularLocation>
</comment>
<keyword evidence="3 7" id="KW-1134">Transmembrane beta strand</keyword>
<evidence type="ECO:0000313" key="9">
    <source>
        <dbReference type="EMBL" id="WEK36304.1"/>
    </source>
</evidence>
<dbReference type="InterPro" id="IPR039426">
    <property type="entry name" value="TonB-dep_rcpt-like"/>
</dbReference>
<dbReference type="Gene3D" id="2.40.170.20">
    <property type="entry name" value="TonB-dependent receptor, beta-barrel domain"/>
    <property type="match status" value="1"/>
</dbReference>
<reference evidence="9" key="1">
    <citation type="submission" date="2023-03" db="EMBL/GenBank/DDBJ databases">
        <title>Andean soil-derived lignocellulolytic bacterial consortium as a source of novel taxa and putative plastic-active enzymes.</title>
        <authorList>
            <person name="Diaz-Garcia L."/>
            <person name="Chuvochina M."/>
            <person name="Feuerriegel G."/>
            <person name="Bunk B."/>
            <person name="Sproer C."/>
            <person name="Streit W.R."/>
            <person name="Rodriguez L.M."/>
            <person name="Overmann J."/>
            <person name="Jimenez D.J."/>
        </authorList>
    </citation>
    <scope>NUCLEOTIDE SEQUENCE</scope>
    <source>
        <strain evidence="9">MAG 7</strain>
    </source>
</reference>
<dbReference type="Pfam" id="PF07660">
    <property type="entry name" value="STN"/>
    <property type="match status" value="1"/>
</dbReference>
<evidence type="ECO:0000256" key="3">
    <source>
        <dbReference type="ARBA" id="ARBA00022452"/>
    </source>
</evidence>
<dbReference type="InterPro" id="IPR011662">
    <property type="entry name" value="Secretin/TonB_short_N"/>
</dbReference>
<dbReference type="InterPro" id="IPR037066">
    <property type="entry name" value="Plug_dom_sf"/>
</dbReference>
<gene>
    <name evidence="9" type="ORF">P0Y53_02220</name>
</gene>
<dbReference type="EMBL" id="CP119311">
    <property type="protein sequence ID" value="WEK36304.1"/>
    <property type="molecule type" value="Genomic_DNA"/>
</dbReference>
<dbReference type="Pfam" id="PF13715">
    <property type="entry name" value="CarbopepD_reg_2"/>
    <property type="match status" value="1"/>
</dbReference>
<evidence type="ECO:0000256" key="7">
    <source>
        <dbReference type="PROSITE-ProRule" id="PRU01360"/>
    </source>
</evidence>
<organism evidence="9 10">
    <name type="scientific">Candidatus Pseudobacter hemicellulosilyticus</name>
    <dbReference type="NCBI Taxonomy" id="3121375"/>
    <lineage>
        <taxon>Bacteria</taxon>
        <taxon>Pseudomonadati</taxon>
        <taxon>Bacteroidota</taxon>
        <taxon>Chitinophagia</taxon>
        <taxon>Chitinophagales</taxon>
        <taxon>Chitinophagaceae</taxon>
        <taxon>Pseudobacter</taxon>
    </lineage>
</organism>
<name>A0AAJ6BHV9_9BACT</name>
<dbReference type="InterPro" id="IPR023997">
    <property type="entry name" value="TonB-dep_OMP_SusC/RagA_CS"/>
</dbReference>
<dbReference type="Proteomes" id="UP001220610">
    <property type="component" value="Chromosome"/>
</dbReference>
<evidence type="ECO:0000256" key="4">
    <source>
        <dbReference type="ARBA" id="ARBA00022692"/>
    </source>
</evidence>
<dbReference type="InterPro" id="IPR012910">
    <property type="entry name" value="Plug_dom"/>
</dbReference>
<feature type="domain" description="Secretin/TonB short N-terminal" evidence="8">
    <location>
        <begin position="82"/>
        <end position="133"/>
    </location>
</feature>
<dbReference type="SMART" id="SM00965">
    <property type="entry name" value="STN"/>
    <property type="match status" value="1"/>
</dbReference>
<keyword evidence="6 7" id="KW-0998">Cell outer membrane</keyword>
<accession>A0AAJ6BHV9</accession>
<dbReference type="NCBIfam" id="TIGR04056">
    <property type="entry name" value="OMP_RagA_SusC"/>
    <property type="match status" value="1"/>
</dbReference>
<dbReference type="SUPFAM" id="SSF56935">
    <property type="entry name" value="Porins"/>
    <property type="match status" value="1"/>
</dbReference>
<evidence type="ECO:0000256" key="6">
    <source>
        <dbReference type="ARBA" id="ARBA00023237"/>
    </source>
</evidence>